<evidence type="ECO:0000256" key="2">
    <source>
        <dbReference type="ARBA" id="ARBA00012150"/>
    </source>
</evidence>
<dbReference type="SUPFAM" id="SSF54975">
    <property type="entry name" value="Acylphosphatase/BLUF domain-like"/>
    <property type="match status" value="1"/>
</dbReference>
<comment type="catalytic activity">
    <reaction evidence="3 4">
        <text>an acyl phosphate + H2O = a carboxylate + phosphate + H(+)</text>
        <dbReference type="Rhea" id="RHEA:14965"/>
        <dbReference type="ChEBI" id="CHEBI:15377"/>
        <dbReference type="ChEBI" id="CHEBI:15378"/>
        <dbReference type="ChEBI" id="CHEBI:29067"/>
        <dbReference type="ChEBI" id="CHEBI:43474"/>
        <dbReference type="ChEBI" id="CHEBI:59918"/>
        <dbReference type="EC" id="3.6.1.7"/>
    </reaction>
</comment>
<evidence type="ECO:0000256" key="5">
    <source>
        <dbReference type="RuleBase" id="RU004168"/>
    </source>
</evidence>
<evidence type="ECO:0000256" key="4">
    <source>
        <dbReference type="PROSITE-ProRule" id="PRU00520"/>
    </source>
</evidence>
<proteinExistence type="inferred from homology"/>
<keyword evidence="8" id="KW-1185">Reference proteome</keyword>
<evidence type="ECO:0000256" key="3">
    <source>
        <dbReference type="ARBA" id="ARBA00047645"/>
    </source>
</evidence>
<dbReference type="InterPro" id="IPR001792">
    <property type="entry name" value="Acylphosphatase-like_dom"/>
</dbReference>
<dbReference type="RefSeq" id="WP_084276173.1">
    <property type="nucleotide sequence ID" value="NZ_AP026671.1"/>
</dbReference>
<dbReference type="PANTHER" id="PTHR47268">
    <property type="entry name" value="ACYLPHOSPHATASE"/>
    <property type="match status" value="1"/>
</dbReference>
<name>A0A1W1WUB8_9BACT</name>
<accession>A0A1W1WUB8</accession>
<dbReference type="OrthoDB" id="5295388at2"/>
<dbReference type="AlphaFoldDB" id="A0A1W1WUB8"/>
<organism evidence="7 8">
    <name type="scientific">Nitratiruptor tergarcus DSM 16512</name>
    <dbReference type="NCBI Taxonomy" id="1069081"/>
    <lineage>
        <taxon>Bacteria</taxon>
        <taxon>Pseudomonadati</taxon>
        <taxon>Campylobacterota</taxon>
        <taxon>Epsilonproteobacteria</taxon>
        <taxon>Nautiliales</taxon>
        <taxon>Nitratiruptoraceae</taxon>
        <taxon>Nitratiruptor</taxon>
    </lineage>
</organism>
<dbReference type="InterPro" id="IPR020456">
    <property type="entry name" value="Acylphosphatase"/>
</dbReference>
<evidence type="ECO:0000313" key="7">
    <source>
        <dbReference type="EMBL" id="SMC09877.1"/>
    </source>
</evidence>
<dbReference type="PROSITE" id="PS51160">
    <property type="entry name" value="ACYLPHOSPHATASE_3"/>
    <property type="match status" value="1"/>
</dbReference>
<evidence type="ECO:0000256" key="1">
    <source>
        <dbReference type="ARBA" id="ARBA00005614"/>
    </source>
</evidence>
<dbReference type="PRINTS" id="PR00112">
    <property type="entry name" value="ACYLPHPHTASE"/>
</dbReference>
<dbReference type="InterPro" id="IPR036046">
    <property type="entry name" value="Acylphosphatase-like_dom_sf"/>
</dbReference>
<dbReference type="PANTHER" id="PTHR47268:SF4">
    <property type="entry name" value="ACYLPHOSPHATASE"/>
    <property type="match status" value="1"/>
</dbReference>
<keyword evidence="4" id="KW-0378">Hydrolase</keyword>
<dbReference type="Pfam" id="PF00708">
    <property type="entry name" value="Acylphosphatase"/>
    <property type="match status" value="1"/>
</dbReference>
<feature type="active site" evidence="4">
    <location>
        <position position="18"/>
    </location>
</feature>
<feature type="active site" evidence="4">
    <location>
        <position position="36"/>
    </location>
</feature>
<protein>
    <recommendedName>
        <fullName evidence="2 4">acylphosphatase</fullName>
        <ecNumber evidence="2 4">3.6.1.7</ecNumber>
    </recommendedName>
</protein>
<gene>
    <name evidence="7" type="ORF">SAMN05660197_1699</name>
</gene>
<dbReference type="EMBL" id="FWWZ01000001">
    <property type="protein sequence ID" value="SMC09877.1"/>
    <property type="molecule type" value="Genomic_DNA"/>
</dbReference>
<evidence type="ECO:0000259" key="6">
    <source>
        <dbReference type="PROSITE" id="PS51160"/>
    </source>
</evidence>
<dbReference type="Gene3D" id="3.30.70.100">
    <property type="match status" value="1"/>
</dbReference>
<dbReference type="STRING" id="1069081.SAMN05660197_1699"/>
<dbReference type="EC" id="3.6.1.7" evidence="2 4"/>
<feature type="domain" description="Acylphosphatase-like" evidence="6">
    <location>
        <begin position="3"/>
        <end position="89"/>
    </location>
</feature>
<dbReference type="GO" id="GO:0003998">
    <property type="term" value="F:acylphosphatase activity"/>
    <property type="evidence" value="ECO:0007669"/>
    <property type="project" value="UniProtKB-EC"/>
</dbReference>
<dbReference type="InterPro" id="IPR017968">
    <property type="entry name" value="Acylphosphatase_CS"/>
</dbReference>
<dbReference type="PROSITE" id="PS00150">
    <property type="entry name" value="ACYLPHOSPHATASE_1"/>
    <property type="match status" value="1"/>
</dbReference>
<reference evidence="8" key="1">
    <citation type="submission" date="2017-04" db="EMBL/GenBank/DDBJ databases">
        <authorList>
            <person name="Varghese N."/>
            <person name="Submissions S."/>
        </authorList>
    </citation>
    <scope>NUCLEOTIDE SEQUENCE [LARGE SCALE GENOMIC DNA]</scope>
    <source>
        <strain evidence="8">DSM 16512</strain>
    </source>
</reference>
<comment type="similarity">
    <text evidence="1 5">Belongs to the acylphosphatase family.</text>
</comment>
<evidence type="ECO:0000313" key="8">
    <source>
        <dbReference type="Proteomes" id="UP000192602"/>
    </source>
</evidence>
<sequence>MKNCRCIVKGRVQGVWFRRFTQNIANELGISGWVRNLPDGSVEVEASVPDEVYEEFLQALHEGPPLARVDEVVVEEIERSYSGAFEVRR</sequence>
<dbReference type="Proteomes" id="UP000192602">
    <property type="component" value="Unassembled WGS sequence"/>
</dbReference>